<evidence type="ECO:0000256" key="1">
    <source>
        <dbReference type="SAM" id="MobiDB-lite"/>
    </source>
</evidence>
<keyword evidence="2" id="KW-1133">Transmembrane helix</keyword>
<keyword evidence="5" id="KW-1185">Reference proteome</keyword>
<keyword evidence="2" id="KW-0472">Membrane</keyword>
<dbReference type="InterPro" id="IPR011641">
    <property type="entry name" value="Tyr-kin_ephrin_A/B_rcpt-like"/>
</dbReference>
<dbReference type="AlphaFoldDB" id="A0AAE0YY88"/>
<dbReference type="InterPro" id="IPR009030">
    <property type="entry name" value="Growth_fac_rcpt_cys_sf"/>
</dbReference>
<evidence type="ECO:0000313" key="4">
    <source>
        <dbReference type="EMBL" id="KAK3759115.1"/>
    </source>
</evidence>
<dbReference type="SUPFAM" id="SSF57184">
    <property type="entry name" value="Growth factor receptor domain"/>
    <property type="match status" value="1"/>
</dbReference>
<feature type="region of interest" description="Disordered" evidence="1">
    <location>
        <begin position="277"/>
        <end position="303"/>
    </location>
</feature>
<dbReference type="EMBL" id="JAWDGP010005165">
    <property type="protein sequence ID" value="KAK3759115.1"/>
    <property type="molecule type" value="Genomic_DNA"/>
</dbReference>
<evidence type="ECO:0000313" key="5">
    <source>
        <dbReference type="Proteomes" id="UP001283361"/>
    </source>
</evidence>
<protein>
    <recommendedName>
        <fullName evidence="3">Tyrosine-protein kinase ephrin type A/B receptor-like domain-containing protein</fullName>
    </recommendedName>
</protein>
<accession>A0AAE0YY88</accession>
<proteinExistence type="predicted"/>
<name>A0AAE0YY88_9GAST</name>
<feature type="domain" description="Tyrosine-protein kinase ephrin type A/B receptor-like" evidence="3">
    <location>
        <begin position="417"/>
        <end position="458"/>
    </location>
</feature>
<dbReference type="Proteomes" id="UP001283361">
    <property type="component" value="Unassembled WGS sequence"/>
</dbReference>
<evidence type="ECO:0000259" key="3">
    <source>
        <dbReference type="Pfam" id="PF07699"/>
    </source>
</evidence>
<sequence>MDFRFQYILYSFTCVACVLLLPMASSREFLFPMCPPKEWKIPGGKVKTDGKVEYRLVCQYGYTHPYQYNDVKGHVCEEGKPEKLPKRCIQKLYAYVTIEYGIAVELNAQNESICNDEHIEKRIKRANFRRMRRPRLTGKTAQGRTYFVNDQVDASTLRASVNACSNFNTNISYIRIHITNLPKGNGTDEEVIKYYYFVMAETFKYIKREITYHGFRLTAGQKSIIDRLNMLPLTAARSPGNGLQDGRAWSMARRLPPGVSDLDPSLADYGALRRASDEHRHHLARGSSGSPKRSLPGGDLAENSRLPVIVGPTVGAKSSAGVGSTAGTLLRQEKPNIRVKRGHEWSPGHVDLDHDAHFNDDPLFTGQSFVGLFNTHSGGYKPVDFRCPDHLVLKYDSFSEALCVGCGKGWILRKEHGKPKCYPCGPGFYSDVDTATTCLPCPVKYKNAPWDAGSIDDCFDVKVSTFDKNKWTLVGHILPFCIISLLTVAVVWISKVTVGISSYRRDPPSHRKSNKAPGN</sequence>
<organism evidence="4 5">
    <name type="scientific">Elysia crispata</name>
    <name type="common">lettuce slug</name>
    <dbReference type="NCBI Taxonomy" id="231223"/>
    <lineage>
        <taxon>Eukaryota</taxon>
        <taxon>Metazoa</taxon>
        <taxon>Spiralia</taxon>
        <taxon>Lophotrochozoa</taxon>
        <taxon>Mollusca</taxon>
        <taxon>Gastropoda</taxon>
        <taxon>Heterobranchia</taxon>
        <taxon>Euthyneura</taxon>
        <taxon>Panpulmonata</taxon>
        <taxon>Sacoglossa</taxon>
        <taxon>Placobranchoidea</taxon>
        <taxon>Plakobranchidae</taxon>
        <taxon>Elysia</taxon>
    </lineage>
</organism>
<evidence type="ECO:0000256" key="2">
    <source>
        <dbReference type="SAM" id="Phobius"/>
    </source>
</evidence>
<comment type="caution">
    <text evidence="4">The sequence shown here is derived from an EMBL/GenBank/DDBJ whole genome shotgun (WGS) entry which is preliminary data.</text>
</comment>
<reference evidence="4" key="1">
    <citation type="journal article" date="2023" name="G3 (Bethesda)">
        <title>A reference genome for the long-term kleptoplast-retaining sea slug Elysia crispata morphotype clarki.</title>
        <authorList>
            <person name="Eastman K.E."/>
            <person name="Pendleton A.L."/>
            <person name="Shaikh M.A."/>
            <person name="Suttiyut T."/>
            <person name="Ogas R."/>
            <person name="Tomko P."/>
            <person name="Gavelis G."/>
            <person name="Widhalm J.R."/>
            <person name="Wisecaver J.H."/>
        </authorList>
    </citation>
    <scope>NUCLEOTIDE SEQUENCE</scope>
    <source>
        <strain evidence="4">ECLA1</strain>
    </source>
</reference>
<dbReference type="Pfam" id="PF07699">
    <property type="entry name" value="Ephrin_rec_like"/>
    <property type="match status" value="1"/>
</dbReference>
<keyword evidence="2" id="KW-0812">Transmembrane</keyword>
<dbReference type="SMART" id="SM01411">
    <property type="entry name" value="Ephrin_rec_like"/>
    <property type="match status" value="1"/>
</dbReference>
<feature type="transmembrane region" description="Helical" evidence="2">
    <location>
        <begin position="471"/>
        <end position="494"/>
    </location>
</feature>
<gene>
    <name evidence="4" type="ORF">RRG08_040669</name>
</gene>